<gene>
    <name evidence="1" type="ORF">BKK80_34725</name>
</gene>
<evidence type="ECO:0008006" key="3">
    <source>
        <dbReference type="Google" id="ProtNLM"/>
    </source>
</evidence>
<name>A0ABM6FGM9_9BURK</name>
<reference evidence="1 2" key="1">
    <citation type="submission" date="2016-10" db="EMBL/GenBank/DDBJ databases">
        <title>Complete genome sequences of three Cupriavidus strains isolated from various Malaysian environments.</title>
        <authorList>
            <person name="Abdullah A.A.-A."/>
            <person name="Shafie N.A.H."/>
            <person name="Lau N.S."/>
        </authorList>
    </citation>
    <scope>NUCLEOTIDE SEQUENCE [LARGE SCALE GENOMIC DNA]</scope>
    <source>
        <strain evidence="1 2">USMAA1020</strain>
        <plasmid evidence="1 2">unnamed1</plasmid>
    </source>
</reference>
<dbReference type="EMBL" id="CP017756">
    <property type="protein sequence ID" value="AOZ11116.1"/>
    <property type="molecule type" value="Genomic_DNA"/>
</dbReference>
<accession>A0ABM6FGM9</accession>
<organism evidence="1 2">
    <name type="scientific">Cupriavidus malaysiensis</name>
    <dbReference type="NCBI Taxonomy" id="367825"/>
    <lineage>
        <taxon>Bacteria</taxon>
        <taxon>Pseudomonadati</taxon>
        <taxon>Pseudomonadota</taxon>
        <taxon>Betaproteobacteria</taxon>
        <taxon>Burkholderiales</taxon>
        <taxon>Burkholderiaceae</taxon>
        <taxon>Cupriavidus</taxon>
    </lineage>
</organism>
<proteinExistence type="predicted"/>
<protein>
    <recommendedName>
        <fullName evidence="3">DUF4376 domain-containing protein</fullName>
    </recommendedName>
</protein>
<keyword evidence="2" id="KW-1185">Reference proteome</keyword>
<geneLocation type="plasmid" evidence="1 2">
    <name>unnamed1</name>
</geneLocation>
<keyword evidence="1" id="KW-0614">Plasmid</keyword>
<evidence type="ECO:0000313" key="2">
    <source>
        <dbReference type="Proteomes" id="UP000177515"/>
    </source>
</evidence>
<evidence type="ECO:0000313" key="1">
    <source>
        <dbReference type="EMBL" id="AOZ11116.1"/>
    </source>
</evidence>
<sequence length="92" mass="10103">MTDDGGWPTVYFDDDDDEELEFDPAELICPYLEDGQVLVLLEVGAERLRYLTGRAEAYASDGRRTVIGLSNIYQAAADAFGIPINEIGAAEE</sequence>
<dbReference type="Proteomes" id="UP000177515">
    <property type="component" value="Plasmid unnamed1"/>
</dbReference>